<keyword evidence="2" id="KW-1185">Reference proteome</keyword>
<dbReference type="AlphaFoldDB" id="W0DS74"/>
<dbReference type="KEGG" id="tti:THITH_09920"/>
<reference evidence="1 2" key="1">
    <citation type="submission" date="2013-12" db="EMBL/GenBank/DDBJ databases">
        <authorList>
            <consortium name="DOE Joint Genome Institute"/>
            <person name="Muyzer G."/>
            <person name="Huntemann M."/>
            <person name="Han J."/>
            <person name="Chen A."/>
            <person name="Kyrpides N."/>
            <person name="Mavromatis K."/>
            <person name="Markowitz V."/>
            <person name="Palaniappan K."/>
            <person name="Ivanova N."/>
            <person name="Schaumberg A."/>
            <person name="Pati A."/>
            <person name="Liolios K."/>
            <person name="Nordberg H.P."/>
            <person name="Cantor M.N."/>
            <person name="Hua S.X."/>
            <person name="Woyke T."/>
        </authorList>
    </citation>
    <scope>NUCLEOTIDE SEQUENCE [LARGE SCALE GENOMIC DNA]</scope>
    <source>
        <strain evidence="1 2">ARh 1</strain>
    </source>
</reference>
<organism evidence="1 2">
    <name type="scientific">Thioalkalivibrio paradoxus ARh 1</name>
    <dbReference type="NCBI Taxonomy" id="713585"/>
    <lineage>
        <taxon>Bacteria</taxon>
        <taxon>Pseudomonadati</taxon>
        <taxon>Pseudomonadota</taxon>
        <taxon>Gammaproteobacteria</taxon>
        <taxon>Chromatiales</taxon>
        <taxon>Ectothiorhodospiraceae</taxon>
        <taxon>Thioalkalivibrio</taxon>
    </lineage>
</organism>
<evidence type="ECO:0000313" key="1">
    <source>
        <dbReference type="EMBL" id="AHF00123.1"/>
    </source>
</evidence>
<sequence length="93" mass="10071">MLHEAGFAANFGADQDPADRLLAELGPDLRTGNDPGMYYRFAADFRPRAMACKEVLLQGVVSIADAKAEKPGDVELNRVCHGTTSNGKFGLRF</sequence>
<proteinExistence type="predicted"/>
<dbReference type="HOGENOM" id="CLU_2398665_0_0_6"/>
<evidence type="ECO:0000313" key="2">
    <source>
        <dbReference type="Proteomes" id="UP000005289"/>
    </source>
</evidence>
<dbReference type="Proteomes" id="UP000005289">
    <property type="component" value="Chromosome"/>
</dbReference>
<protein>
    <submittedName>
        <fullName evidence="1">Uncharacterized protein</fullName>
    </submittedName>
</protein>
<accession>W0DS74</accession>
<dbReference type="EMBL" id="CP007029">
    <property type="protein sequence ID" value="AHF00123.1"/>
    <property type="molecule type" value="Genomic_DNA"/>
</dbReference>
<name>W0DS74_9GAMM</name>
<gene>
    <name evidence="1" type="ORF">THITH_09920</name>
</gene>